<evidence type="ECO:0008006" key="3">
    <source>
        <dbReference type="Google" id="ProtNLM"/>
    </source>
</evidence>
<organism evidence="1 2">
    <name type="scientific">Capnocytophaga canimorsus</name>
    <dbReference type="NCBI Taxonomy" id="28188"/>
    <lineage>
        <taxon>Bacteria</taxon>
        <taxon>Pseudomonadati</taxon>
        <taxon>Bacteroidota</taxon>
        <taxon>Flavobacteriia</taxon>
        <taxon>Flavobacteriales</taxon>
        <taxon>Flavobacteriaceae</taxon>
        <taxon>Capnocytophaga</taxon>
    </lineage>
</organism>
<evidence type="ECO:0000313" key="2">
    <source>
        <dbReference type="Proteomes" id="UP000243753"/>
    </source>
</evidence>
<reference evidence="2" key="1">
    <citation type="submission" date="2017-06" db="EMBL/GenBank/DDBJ databases">
        <title>Capnocytophaga spp. assemblies.</title>
        <authorList>
            <person name="Gulvik C.A."/>
        </authorList>
    </citation>
    <scope>NUCLEOTIDE SEQUENCE [LARGE SCALE GENOMIC DNA]</scope>
    <source>
        <strain evidence="2">H3936</strain>
    </source>
</reference>
<dbReference type="EMBL" id="CP022389">
    <property type="protein sequence ID" value="ATA92980.1"/>
    <property type="molecule type" value="Genomic_DNA"/>
</dbReference>
<name>A0AAC9Z1M3_9FLAO</name>
<dbReference type="Proteomes" id="UP000243753">
    <property type="component" value="Chromosome"/>
</dbReference>
<accession>A0AAC9Z1M3</accession>
<proteinExistence type="predicted"/>
<dbReference type="RefSeq" id="WP_095918238.1">
    <property type="nucleotide sequence ID" value="NZ_CP022389.1"/>
</dbReference>
<dbReference type="Gene3D" id="2.180.10.10">
    <property type="entry name" value="RHS repeat-associated core"/>
    <property type="match status" value="1"/>
</dbReference>
<protein>
    <recommendedName>
        <fullName evidence="3">Sugar-binding protein</fullName>
    </recommendedName>
</protein>
<sequence length="328" mass="39261">MKKIILLILNLITFAGYSQQTKKNHLEEADLKGKIKSIKITQYESFKTTKKDTILNSSQFIFYNEQGNKVEENNYDAYGKLYNKSTYKYDDNARLIEKNWLSYQNGDLILVDKHRYEYDKNGNKTKYNGYDSNGNNYETITYKHDKNGNKIEEIRYNSDGSIGRKLTYQYNEKQYLTEEIRYAPKENLSLKIIYQYDNQGHLTEKNFYNSSGKLENKQTHKYDKKGNLTQKNTYDSNGNLYDTQTFKYDNEENKIEENKFGEDSKYDKKSIFKYNTKGDLMEKINISKEGFYNKWTYRYDSHGNWIEEIFYEDNLFVAMTKREIAYYE</sequence>
<dbReference type="AlphaFoldDB" id="A0AAC9Z1M3"/>
<evidence type="ECO:0000313" key="1">
    <source>
        <dbReference type="EMBL" id="ATA92980.1"/>
    </source>
</evidence>
<gene>
    <name evidence="1" type="ORF">CGC54_00720</name>
</gene>